<evidence type="ECO:0000256" key="5">
    <source>
        <dbReference type="ARBA" id="ARBA00023237"/>
    </source>
</evidence>
<dbReference type="InterPro" id="IPR011990">
    <property type="entry name" value="TPR-like_helical_dom_sf"/>
</dbReference>
<proteinExistence type="inferred from homology"/>
<dbReference type="InterPro" id="IPR033985">
    <property type="entry name" value="SusD-like_N"/>
</dbReference>
<dbReference type="GO" id="GO:0009279">
    <property type="term" value="C:cell outer membrane"/>
    <property type="evidence" value="ECO:0007669"/>
    <property type="project" value="UniProtKB-SubCell"/>
</dbReference>
<keyword evidence="4" id="KW-0472">Membrane</keyword>
<evidence type="ECO:0000256" key="3">
    <source>
        <dbReference type="ARBA" id="ARBA00022729"/>
    </source>
</evidence>
<evidence type="ECO:0000313" key="10">
    <source>
        <dbReference type="Proteomes" id="UP001403385"/>
    </source>
</evidence>
<gene>
    <name evidence="9" type="ORF">AAG747_20495</name>
</gene>
<evidence type="ECO:0000256" key="1">
    <source>
        <dbReference type="ARBA" id="ARBA00004442"/>
    </source>
</evidence>
<dbReference type="Pfam" id="PF14322">
    <property type="entry name" value="SusD-like_3"/>
    <property type="match status" value="1"/>
</dbReference>
<keyword evidence="10" id="KW-1185">Reference proteome</keyword>
<keyword evidence="3 6" id="KW-0732">Signal</keyword>
<dbReference type="Pfam" id="PF07980">
    <property type="entry name" value="SusD_RagB"/>
    <property type="match status" value="1"/>
</dbReference>
<evidence type="ECO:0000256" key="6">
    <source>
        <dbReference type="SAM" id="SignalP"/>
    </source>
</evidence>
<protein>
    <submittedName>
        <fullName evidence="9">RagB/SusD family nutrient uptake outer membrane protein</fullName>
    </submittedName>
</protein>
<dbReference type="SUPFAM" id="SSF48452">
    <property type="entry name" value="TPR-like"/>
    <property type="match status" value="1"/>
</dbReference>
<organism evidence="9 10">
    <name type="scientific">Rapidithrix thailandica</name>
    <dbReference type="NCBI Taxonomy" id="413964"/>
    <lineage>
        <taxon>Bacteria</taxon>
        <taxon>Pseudomonadati</taxon>
        <taxon>Bacteroidota</taxon>
        <taxon>Cytophagia</taxon>
        <taxon>Cytophagales</taxon>
        <taxon>Flammeovirgaceae</taxon>
        <taxon>Rapidithrix</taxon>
    </lineage>
</organism>
<comment type="similarity">
    <text evidence="2">Belongs to the SusD family.</text>
</comment>
<feature type="domain" description="SusD-like N-terminal" evidence="8">
    <location>
        <begin position="83"/>
        <end position="223"/>
    </location>
</feature>
<comment type="caution">
    <text evidence="9">The sequence shown here is derived from an EMBL/GenBank/DDBJ whole genome shotgun (WGS) entry which is preliminary data.</text>
</comment>
<dbReference type="RefSeq" id="WP_346823093.1">
    <property type="nucleotide sequence ID" value="NZ_JBDKWZ010000013.1"/>
</dbReference>
<feature type="chain" id="PRO_5043465943" evidence="6">
    <location>
        <begin position="23"/>
        <end position="496"/>
    </location>
</feature>
<dbReference type="EMBL" id="JBDKWZ010000013">
    <property type="protein sequence ID" value="MEN7550311.1"/>
    <property type="molecule type" value="Genomic_DNA"/>
</dbReference>
<dbReference type="Proteomes" id="UP001403385">
    <property type="component" value="Unassembled WGS sequence"/>
</dbReference>
<keyword evidence="5" id="KW-0998">Cell outer membrane</keyword>
<feature type="domain" description="RagB/SusD" evidence="7">
    <location>
        <begin position="334"/>
        <end position="495"/>
    </location>
</feature>
<dbReference type="InterPro" id="IPR012944">
    <property type="entry name" value="SusD_RagB_dom"/>
</dbReference>
<feature type="signal peptide" evidence="6">
    <location>
        <begin position="1"/>
        <end position="22"/>
    </location>
</feature>
<evidence type="ECO:0000259" key="7">
    <source>
        <dbReference type="Pfam" id="PF07980"/>
    </source>
</evidence>
<name>A0AAW9SI09_9BACT</name>
<sequence length="496" mass="56725">MKYIKYLLVGILLNLASCSGFLDEDPATFFSPENYYTKPEHAQAAVNAAYSYTLNYYTASGTYAGTPHFMLEFLTGQAITKVGQNQSNHQFIGLSYNNDNEYIRNWWQISYYGVHASNLVLKYVPGISMNEGDKNRNLAEAHFLRAFYYFNLVRLFGEAPLLIEPIEDLGSAQDAEKASQEEIYELIVEDLKAAENTASLPDTDRTGRVSKLAVKSLLAKVYLTMAGYPLQKNGYYKLAADKAKEVIESNQYALFDEYGKLHNKAFENMGEHIFMAQFYPEIQQHLNHAYTLPFQMDISIVADEFGALLPEEEFYNSYAAGDKRVEEQQFFYTEFTPIAGKNKGKKVTFGYPAIFKHFDFDAENTARQALNYPILRYADVLLIYAEAQNEVGRTALAEQSLQEIRERAGFVGENFNGLSQSEFREAVWRERNWELCYENQTWFDMLRTRKAFNVKTKAFDDFVGHINLSSGKALQANNLLLPVPERETNINPDLKN</sequence>
<reference evidence="9 10" key="1">
    <citation type="submission" date="2024-04" db="EMBL/GenBank/DDBJ databases">
        <title>Novel genus in family Flammeovirgaceae.</title>
        <authorList>
            <person name="Nguyen T.H."/>
            <person name="Vuong T.Q."/>
            <person name="Le H."/>
            <person name="Kim S.-G."/>
        </authorList>
    </citation>
    <scope>NUCLEOTIDE SEQUENCE [LARGE SCALE GENOMIC DNA]</scope>
    <source>
        <strain evidence="9 10">JCM 23209</strain>
    </source>
</reference>
<dbReference type="Gene3D" id="1.25.40.390">
    <property type="match status" value="1"/>
</dbReference>
<accession>A0AAW9SI09</accession>
<evidence type="ECO:0000259" key="8">
    <source>
        <dbReference type="Pfam" id="PF14322"/>
    </source>
</evidence>
<comment type="subcellular location">
    <subcellularLocation>
        <location evidence="1">Cell outer membrane</location>
    </subcellularLocation>
</comment>
<evidence type="ECO:0000256" key="2">
    <source>
        <dbReference type="ARBA" id="ARBA00006275"/>
    </source>
</evidence>
<evidence type="ECO:0000313" key="9">
    <source>
        <dbReference type="EMBL" id="MEN7550311.1"/>
    </source>
</evidence>
<dbReference type="AlphaFoldDB" id="A0AAW9SI09"/>
<evidence type="ECO:0000256" key="4">
    <source>
        <dbReference type="ARBA" id="ARBA00023136"/>
    </source>
</evidence>